<organism evidence="12 13">
    <name type="scientific">Anaerobacillus alkaliphilus</name>
    <dbReference type="NCBI Taxonomy" id="1548597"/>
    <lineage>
        <taxon>Bacteria</taxon>
        <taxon>Bacillati</taxon>
        <taxon>Bacillota</taxon>
        <taxon>Bacilli</taxon>
        <taxon>Bacillales</taxon>
        <taxon>Bacillaceae</taxon>
        <taxon>Anaerobacillus</taxon>
    </lineage>
</organism>
<dbReference type="Proteomes" id="UP000290649">
    <property type="component" value="Unassembled WGS sequence"/>
</dbReference>
<dbReference type="SMART" id="SM00387">
    <property type="entry name" value="HATPase_c"/>
    <property type="match status" value="1"/>
</dbReference>
<dbReference type="EMBL" id="QOUX01000047">
    <property type="protein sequence ID" value="RXI96507.1"/>
    <property type="molecule type" value="Genomic_DNA"/>
</dbReference>
<feature type="transmembrane region" description="Helical" evidence="10">
    <location>
        <begin position="29"/>
        <end position="51"/>
    </location>
</feature>
<dbReference type="Pfam" id="PF02518">
    <property type="entry name" value="HATPase_c"/>
    <property type="match status" value="1"/>
</dbReference>
<evidence type="ECO:0000256" key="2">
    <source>
        <dbReference type="ARBA" id="ARBA00004370"/>
    </source>
</evidence>
<evidence type="ECO:0000256" key="7">
    <source>
        <dbReference type="ARBA" id="ARBA00022777"/>
    </source>
</evidence>
<dbReference type="GO" id="GO:0000156">
    <property type="term" value="F:phosphorelay response regulator activity"/>
    <property type="evidence" value="ECO:0007669"/>
    <property type="project" value="TreeGrafter"/>
</dbReference>
<keyword evidence="9" id="KW-0902">Two-component regulatory system</keyword>
<keyword evidence="7 12" id="KW-0418">Kinase</keyword>
<keyword evidence="5" id="KW-0808">Transferase</keyword>
<feature type="transmembrane region" description="Helical" evidence="10">
    <location>
        <begin position="129"/>
        <end position="148"/>
    </location>
</feature>
<proteinExistence type="predicted"/>
<dbReference type="InterPro" id="IPR004358">
    <property type="entry name" value="Sig_transdc_His_kin-like_C"/>
</dbReference>
<dbReference type="InterPro" id="IPR003661">
    <property type="entry name" value="HisK_dim/P_dom"/>
</dbReference>
<evidence type="ECO:0000256" key="3">
    <source>
        <dbReference type="ARBA" id="ARBA00012438"/>
    </source>
</evidence>
<dbReference type="GO" id="GO:0030295">
    <property type="term" value="F:protein kinase activator activity"/>
    <property type="evidence" value="ECO:0007669"/>
    <property type="project" value="TreeGrafter"/>
</dbReference>
<accession>A0A4Q0VM71</accession>
<evidence type="ECO:0000256" key="8">
    <source>
        <dbReference type="ARBA" id="ARBA00022840"/>
    </source>
</evidence>
<dbReference type="PROSITE" id="PS50109">
    <property type="entry name" value="HIS_KIN"/>
    <property type="match status" value="1"/>
</dbReference>
<reference evidence="12 13" key="1">
    <citation type="journal article" date="2019" name="Int. J. Syst. Evol. Microbiol.">
        <title>Anaerobacillus alkaliphilus sp. nov., a novel alkaliphilic and moderately halophilic bacterium.</title>
        <authorList>
            <person name="Borsodi A.K."/>
            <person name="Aszalos J.M."/>
            <person name="Bihari P."/>
            <person name="Nagy I."/>
            <person name="Schumann P."/>
            <person name="Sproer C."/>
            <person name="Kovacs A.L."/>
            <person name="Boka K."/>
            <person name="Dobosy P."/>
            <person name="Ovari M."/>
            <person name="Szili-Kovacs T."/>
            <person name="Toth E."/>
        </authorList>
    </citation>
    <scope>NUCLEOTIDE SEQUENCE [LARGE SCALE GENOMIC DNA]</scope>
    <source>
        <strain evidence="12 13">B16-10</strain>
    </source>
</reference>
<keyword evidence="13" id="KW-1185">Reference proteome</keyword>
<evidence type="ECO:0000313" key="12">
    <source>
        <dbReference type="EMBL" id="RXI96507.1"/>
    </source>
</evidence>
<dbReference type="SMART" id="SM00388">
    <property type="entry name" value="HisKA"/>
    <property type="match status" value="1"/>
</dbReference>
<evidence type="ECO:0000256" key="1">
    <source>
        <dbReference type="ARBA" id="ARBA00000085"/>
    </source>
</evidence>
<feature type="domain" description="Histidine kinase" evidence="11">
    <location>
        <begin position="267"/>
        <end position="478"/>
    </location>
</feature>
<comment type="subcellular location">
    <subcellularLocation>
        <location evidence="2">Membrane</location>
    </subcellularLocation>
</comment>
<sequence length="490" mass="56199">MIKLGKLRIFKRGYFLYNIQKPTENFYQLLFIPFVLISWLLLTGWIMSPYYDRVSEYVTRAVLLNDKGKLIVGAIILVLIYTVTEIMIFLAAITLGQKVQRLLGKGLSVLVVIFTVFGSYFILIATFDYTLALATPIVTLLTYLFLIYKMNIWKIKLGYQAILSGQLILMMQWLEMNPAFSHFGFGKSQYMQDVINASFQLEGAHILQLISWLIFIPFFITVCLTLTLIRINMIRNEELALSQKREEELQHMKISAIESRLNDEIHSLVHDLKTPLTTIRGLISLLQLQLQKQKIGSKMDDYINKIEGSIQQLNEMISEILYKDVKREIRLQELIDYTRANFIGLHNQQVSFTINEPDEIICINRIRLVRALINLIQNAIDATKDQVDGQIDIDFSYTNAYAKGIKSEGVIITIIDNGVGMSDNDRLRIWDVRYSTKGSSGLGLPFVKKVVNDHDGRIRIDSIKNEGTTFTLFVPKGSATVYGHENNFDH</sequence>
<dbReference type="SUPFAM" id="SSF55874">
    <property type="entry name" value="ATPase domain of HSP90 chaperone/DNA topoisomerase II/histidine kinase"/>
    <property type="match status" value="1"/>
</dbReference>
<evidence type="ECO:0000256" key="5">
    <source>
        <dbReference type="ARBA" id="ARBA00022679"/>
    </source>
</evidence>
<evidence type="ECO:0000313" key="13">
    <source>
        <dbReference type="Proteomes" id="UP000290649"/>
    </source>
</evidence>
<evidence type="ECO:0000256" key="9">
    <source>
        <dbReference type="ARBA" id="ARBA00023012"/>
    </source>
</evidence>
<keyword evidence="4" id="KW-0597">Phosphoprotein</keyword>
<dbReference type="Gene3D" id="1.10.287.130">
    <property type="match status" value="1"/>
</dbReference>
<dbReference type="GO" id="GO:0000155">
    <property type="term" value="F:phosphorelay sensor kinase activity"/>
    <property type="evidence" value="ECO:0007669"/>
    <property type="project" value="InterPro"/>
</dbReference>
<dbReference type="InterPro" id="IPR036097">
    <property type="entry name" value="HisK_dim/P_sf"/>
</dbReference>
<dbReference type="SUPFAM" id="SSF47384">
    <property type="entry name" value="Homodimeric domain of signal transducing histidine kinase"/>
    <property type="match status" value="1"/>
</dbReference>
<dbReference type="PRINTS" id="PR00344">
    <property type="entry name" value="BCTRLSENSOR"/>
</dbReference>
<evidence type="ECO:0000259" key="11">
    <source>
        <dbReference type="PROSITE" id="PS50109"/>
    </source>
</evidence>
<keyword evidence="10" id="KW-0472">Membrane</keyword>
<keyword evidence="10" id="KW-1133">Transmembrane helix</keyword>
<dbReference type="PANTHER" id="PTHR42878:SF7">
    <property type="entry name" value="SENSOR HISTIDINE KINASE GLRK"/>
    <property type="match status" value="1"/>
</dbReference>
<keyword evidence="10" id="KW-0812">Transmembrane</keyword>
<dbReference type="OrthoDB" id="84942at2"/>
<dbReference type="PANTHER" id="PTHR42878">
    <property type="entry name" value="TWO-COMPONENT HISTIDINE KINASE"/>
    <property type="match status" value="1"/>
</dbReference>
<dbReference type="AlphaFoldDB" id="A0A4Q0VM71"/>
<feature type="transmembrane region" description="Helical" evidence="10">
    <location>
        <begin position="71"/>
        <end position="95"/>
    </location>
</feature>
<gene>
    <name evidence="12" type="ORF">DS745_22625</name>
</gene>
<comment type="catalytic activity">
    <reaction evidence="1">
        <text>ATP + protein L-histidine = ADP + protein N-phospho-L-histidine.</text>
        <dbReference type="EC" id="2.7.13.3"/>
    </reaction>
</comment>
<keyword evidence="8" id="KW-0067">ATP-binding</keyword>
<dbReference type="EC" id="2.7.13.3" evidence="3"/>
<dbReference type="InterPro" id="IPR005467">
    <property type="entry name" value="His_kinase_dom"/>
</dbReference>
<feature type="transmembrane region" description="Helical" evidence="10">
    <location>
        <begin position="209"/>
        <end position="229"/>
    </location>
</feature>
<dbReference type="CDD" id="cd00082">
    <property type="entry name" value="HisKA"/>
    <property type="match status" value="1"/>
</dbReference>
<name>A0A4Q0VM71_9BACI</name>
<feature type="transmembrane region" description="Helical" evidence="10">
    <location>
        <begin position="102"/>
        <end position="123"/>
    </location>
</feature>
<evidence type="ECO:0000256" key="4">
    <source>
        <dbReference type="ARBA" id="ARBA00022553"/>
    </source>
</evidence>
<evidence type="ECO:0000256" key="10">
    <source>
        <dbReference type="SAM" id="Phobius"/>
    </source>
</evidence>
<dbReference type="InterPro" id="IPR003594">
    <property type="entry name" value="HATPase_dom"/>
</dbReference>
<dbReference type="InterPro" id="IPR050351">
    <property type="entry name" value="BphY/WalK/GraS-like"/>
</dbReference>
<evidence type="ECO:0000256" key="6">
    <source>
        <dbReference type="ARBA" id="ARBA00022741"/>
    </source>
</evidence>
<dbReference type="GO" id="GO:0005524">
    <property type="term" value="F:ATP binding"/>
    <property type="evidence" value="ECO:0007669"/>
    <property type="project" value="UniProtKB-KW"/>
</dbReference>
<dbReference type="InterPro" id="IPR036890">
    <property type="entry name" value="HATPase_C_sf"/>
</dbReference>
<protein>
    <recommendedName>
        <fullName evidence="3">histidine kinase</fullName>
        <ecNumber evidence="3">2.7.13.3</ecNumber>
    </recommendedName>
</protein>
<dbReference type="GO" id="GO:0007234">
    <property type="term" value="P:osmosensory signaling via phosphorelay pathway"/>
    <property type="evidence" value="ECO:0007669"/>
    <property type="project" value="TreeGrafter"/>
</dbReference>
<dbReference type="Gene3D" id="3.30.565.10">
    <property type="entry name" value="Histidine kinase-like ATPase, C-terminal domain"/>
    <property type="match status" value="1"/>
</dbReference>
<keyword evidence="6" id="KW-0547">Nucleotide-binding</keyword>
<dbReference type="Pfam" id="PF00512">
    <property type="entry name" value="HisKA"/>
    <property type="match status" value="1"/>
</dbReference>
<comment type="caution">
    <text evidence="12">The sequence shown here is derived from an EMBL/GenBank/DDBJ whole genome shotgun (WGS) entry which is preliminary data.</text>
</comment>
<dbReference type="CDD" id="cd00075">
    <property type="entry name" value="HATPase"/>
    <property type="match status" value="1"/>
</dbReference>